<dbReference type="Proteomes" id="UP000199614">
    <property type="component" value="Unassembled WGS sequence"/>
</dbReference>
<dbReference type="EMBL" id="FOUY01000080">
    <property type="protein sequence ID" value="SFO53462.1"/>
    <property type="molecule type" value="Genomic_DNA"/>
</dbReference>
<evidence type="ECO:0000313" key="3">
    <source>
        <dbReference type="Proteomes" id="UP000199614"/>
    </source>
</evidence>
<sequence length="115" mass="12338">MSGADNPRCAAAPARRATDLSWPVDGPDPVTALRNLPGAYPHIDILEVRLLDLIPPVLEAGCPTCGVEDCDCRDWAARDRLIAAITARFTEYGYTEGAGLARLAAEVIQDMETTV</sequence>
<evidence type="ECO:0000313" key="2">
    <source>
        <dbReference type="EMBL" id="SFO53462.1"/>
    </source>
</evidence>
<dbReference type="RefSeq" id="WP_143105670.1">
    <property type="nucleotide sequence ID" value="NZ_FOUY01000080.1"/>
</dbReference>
<protein>
    <submittedName>
        <fullName evidence="2">Uncharacterized protein</fullName>
    </submittedName>
</protein>
<proteinExistence type="predicted"/>
<gene>
    <name evidence="2" type="ORF">SAMN05216207_10809</name>
</gene>
<dbReference type="AlphaFoldDB" id="A0A1I5HYR5"/>
<keyword evidence="3" id="KW-1185">Reference proteome</keyword>
<reference evidence="2 3" key="1">
    <citation type="submission" date="2016-10" db="EMBL/GenBank/DDBJ databases">
        <authorList>
            <person name="de Groot N.N."/>
        </authorList>
    </citation>
    <scope>NUCLEOTIDE SEQUENCE [LARGE SCALE GENOMIC DNA]</scope>
    <source>
        <strain evidence="2 3">CGMCC 4.1877</strain>
    </source>
</reference>
<organism evidence="2 3">
    <name type="scientific">Pseudonocardia ammonioxydans</name>
    <dbReference type="NCBI Taxonomy" id="260086"/>
    <lineage>
        <taxon>Bacteria</taxon>
        <taxon>Bacillati</taxon>
        <taxon>Actinomycetota</taxon>
        <taxon>Actinomycetes</taxon>
        <taxon>Pseudonocardiales</taxon>
        <taxon>Pseudonocardiaceae</taxon>
        <taxon>Pseudonocardia</taxon>
    </lineage>
</organism>
<accession>A0A1I5HYR5</accession>
<feature type="region of interest" description="Disordered" evidence="1">
    <location>
        <begin position="1"/>
        <end position="23"/>
    </location>
</feature>
<evidence type="ECO:0000256" key="1">
    <source>
        <dbReference type="SAM" id="MobiDB-lite"/>
    </source>
</evidence>
<name>A0A1I5HYR5_PSUAM</name>